<dbReference type="Proteomes" id="UP000630615">
    <property type="component" value="Unassembled WGS sequence"/>
</dbReference>
<accession>A0ABQ1NVC2</accession>
<comment type="caution">
    <text evidence="2">The sequence shown here is derived from an EMBL/GenBank/DDBJ whole genome shotgun (WGS) entry which is preliminary data.</text>
</comment>
<reference evidence="3" key="1">
    <citation type="journal article" date="2019" name="Int. J. Syst. Evol. Microbiol.">
        <title>The Global Catalogue of Microorganisms (GCM) 10K type strain sequencing project: providing services to taxonomists for standard genome sequencing and annotation.</title>
        <authorList>
            <consortium name="The Broad Institute Genomics Platform"/>
            <consortium name="The Broad Institute Genome Sequencing Center for Infectious Disease"/>
            <person name="Wu L."/>
            <person name="Ma J."/>
        </authorList>
    </citation>
    <scope>NUCLEOTIDE SEQUENCE [LARGE SCALE GENOMIC DNA]</scope>
    <source>
        <strain evidence="3">CGMCC 1.15942</strain>
    </source>
</reference>
<evidence type="ECO:0000256" key="1">
    <source>
        <dbReference type="SAM" id="Coils"/>
    </source>
</evidence>
<name>A0ABQ1NVC2_9ENTE</name>
<feature type="coiled-coil region" evidence="1">
    <location>
        <begin position="2"/>
        <end position="92"/>
    </location>
</feature>
<evidence type="ECO:0000313" key="2">
    <source>
        <dbReference type="EMBL" id="GGC83813.1"/>
    </source>
</evidence>
<proteinExistence type="predicted"/>
<gene>
    <name evidence="2" type="ORF">GCM10011573_11780</name>
</gene>
<dbReference type="RefSeq" id="WP_088269009.1">
    <property type="nucleotide sequence ID" value="NZ_BMKI01000001.1"/>
</dbReference>
<sequence length="108" mass="12955">MVLEALERIQDAEKKVEEMRQTAQKEIMTYEQKKAQQFKQLQGESQEKVSKILQNQEMQLTEQLEQERILLLSEAKEQNQEFRNKYEQNKEAIVDHIIERVKKVYGSQ</sequence>
<protein>
    <recommendedName>
        <fullName evidence="4">V-type ATPase, subunit F</fullName>
    </recommendedName>
</protein>
<dbReference type="EMBL" id="BMKI01000001">
    <property type="protein sequence ID" value="GGC83813.1"/>
    <property type="molecule type" value="Genomic_DNA"/>
</dbReference>
<keyword evidence="1" id="KW-0175">Coiled coil</keyword>
<organism evidence="2 3">
    <name type="scientific">Enterococcus wangshanyuanii</name>
    <dbReference type="NCBI Taxonomy" id="2005703"/>
    <lineage>
        <taxon>Bacteria</taxon>
        <taxon>Bacillati</taxon>
        <taxon>Bacillota</taxon>
        <taxon>Bacilli</taxon>
        <taxon>Lactobacillales</taxon>
        <taxon>Enterococcaceae</taxon>
        <taxon>Enterococcus</taxon>
    </lineage>
</organism>
<evidence type="ECO:0008006" key="4">
    <source>
        <dbReference type="Google" id="ProtNLM"/>
    </source>
</evidence>
<evidence type="ECO:0000313" key="3">
    <source>
        <dbReference type="Proteomes" id="UP000630615"/>
    </source>
</evidence>
<keyword evidence="3" id="KW-1185">Reference proteome</keyword>